<accession>A0A4V3ALU5</accession>
<name>A0A4V3ALU5_9GAMM</name>
<dbReference type="InterPro" id="IPR002347">
    <property type="entry name" value="SDR_fam"/>
</dbReference>
<evidence type="ECO:0000313" key="3">
    <source>
        <dbReference type="EMBL" id="TDK23824.1"/>
    </source>
</evidence>
<dbReference type="PANTHER" id="PTHR43669:SF12">
    <property type="entry name" value="BLR5618 PROTEIN"/>
    <property type="match status" value="1"/>
</dbReference>
<gene>
    <name evidence="3" type="ORF">E2F46_09855</name>
</gene>
<sequence length="370" mass="38446">MRIVLAIPHEACRHAQLPASPSLLCQLHAAAGSGRAGPVDSRSGSIAYRAGGLAGRVVRRAHPRGDAGPAEAVGCGVRDGPPAPECPVDGRIIPMNGIIDNGTIAPALLVLGAGGEAGRGVVRAALDDGRAVVAVSHDAAALQALRGAHPRAPLRTLQASVASDGDAAGLAARLRALRIGFDGVVASLVGDHPCGRLVEQPDSVLRKTLDEDLMPHLFAARHLFPMLSEHAASGYVLIGGPGGDYPWAGYGHCSIAAAALRMMARVLHDEAARHGLHVQLLALDAPLDGTRAAHDAAAFDRATTTGRRALAMLDIGRETLRPSHPDRHRAVPRHPTDHLPARELRDARALLSSLSVLPPTSPGILHDEAF</sequence>
<keyword evidence="4" id="KW-1185">Reference proteome</keyword>
<dbReference type="Proteomes" id="UP000294796">
    <property type="component" value="Unassembled WGS sequence"/>
</dbReference>
<reference evidence="3 4" key="1">
    <citation type="submission" date="2019-03" db="EMBL/GenBank/DDBJ databases">
        <title>Luteimonas zhaokaii sp.nov., isolated from the rectal contents of Plateau pika in Yushu, Qinghai Province, China.</title>
        <authorList>
            <person name="Zhang G."/>
        </authorList>
    </citation>
    <scope>NUCLEOTIDE SEQUENCE [LARGE SCALE GENOMIC DNA]</scope>
    <source>
        <strain evidence="3 4">B9</strain>
    </source>
</reference>
<organism evidence="3 4">
    <name type="scientific">Luteimonas aestuarii</name>
    <dbReference type="NCBI Taxonomy" id="453837"/>
    <lineage>
        <taxon>Bacteria</taxon>
        <taxon>Pseudomonadati</taxon>
        <taxon>Pseudomonadota</taxon>
        <taxon>Gammaproteobacteria</taxon>
        <taxon>Lysobacterales</taxon>
        <taxon>Lysobacteraceae</taxon>
        <taxon>Luteimonas</taxon>
    </lineage>
</organism>
<dbReference type="AlphaFoldDB" id="A0A4V3ALU5"/>
<dbReference type="Pfam" id="PF13561">
    <property type="entry name" value="adh_short_C2"/>
    <property type="match status" value="1"/>
</dbReference>
<proteinExistence type="inferred from homology"/>
<protein>
    <submittedName>
        <fullName evidence="3">SDR family oxidoreductase</fullName>
    </submittedName>
</protein>
<comment type="similarity">
    <text evidence="1">Belongs to the short-chain dehydrogenases/reductases (SDR) family.</text>
</comment>
<dbReference type="SUPFAM" id="SSF51735">
    <property type="entry name" value="NAD(P)-binding Rossmann-fold domains"/>
    <property type="match status" value="1"/>
</dbReference>
<dbReference type="EMBL" id="SMTF01000006">
    <property type="protein sequence ID" value="TDK23824.1"/>
    <property type="molecule type" value="Genomic_DNA"/>
</dbReference>
<dbReference type="Gene3D" id="3.40.50.720">
    <property type="entry name" value="NAD(P)-binding Rossmann-like Domain"/>
    <property type="match status" value="1"/>
</dbReference>
<comment type="caution">
    <text evidence="3">The sequence shown here is derived from an EMBL/GenBank/DDBJ whole genome shotgun (WGS) entry which is preliminary data.</text>
</comment>
<dbReference type="PANTHER" id="PTHR43669">
    <property type="entry name" value="5-KETO-D-GLUCONATE 5-REDUCTASE"/>
    <property type="match status" value="1"/>
</dbReference>
<evidence type="ECO:0000313" key="4">
    <source>
        <dbReference type="Proteomes" id="UP000294796"/>
    </source>
</evidence>
<evidence type="ECO:0000256" key="2">
    <source>
        <dbReference type="ARBA" id="ARBA00023002"/>
    </source>
</evidence>
<evidence type="ECO:0000256" key="1">
    <source>
        <dbReference type="ARBA" id="ARBA00006484"/>
    </source>
</evidence>
<dbReference type="OrthoDB" id="6028059at2"/>
<dbReference type="GO" id="GO:0016491">
    <property type="term" value="F:oxidoreductase activity"/>
    <property type="evidence" value="ECO:0007669"/>
    <property type="project" value="UniProtKB-KW"/>
</dbReference>
<dbReference type="InterPro" id="IPR036291">
    <property type="entry name" value="NAD(P)-bd_dom_sf"/>
</dbReference>
<keyword evidence="2" id="KW-0560">Oxidoreductase</keyword>